<sequence length="49" mass="5815">MTYCRYHQHVSINGNSIAMFQHISTTMPYLPYTYRKFDPIKDSTVCILK</sequence>
<organism evidence="1">
    <name type="scientific">Anguilla anguilla</name>
    <name type="common">European freshwater eel</name>
    <name type="synonym">Muraena anguilla</name>
    <dbReference type="NCBI Taxonomy" id="7936"/>
    <lineage>
        <taxon>Eukaryota</taxon>
        <taxon>Metazoa</taxon>
        <taxon>Chordata</taxon>
        <taxon>Craniata</taxon>
        <taxon>Vertebrata</taxon>
        <taxon>Euteleostomi</taxon>
        <taxon>Actinopterygii</taxon>
        <taxon>Neopterygii</taxon>
        <taxon>Teleostei</taxon>
        <taxon>Anguilliformes</taxon>
        <taxon>Anguillidae</taxon>
        <taxon>Anguilla</taxon>
    </lineage>
</organism>
<reference evidence="1" key="1">
    <citation type="submission" date="2014-11" db="EMBL/GenBank/DDBJ databases">
        <authorList>
            <person name="Amaro Gonzalez C."/>
        </authorList>
    </citation>
    <scope>NUCLEOTIDE SEQUENCE</scope>
</reference>
<accession>A0A0E9S927</accession>
<reference evidence="1" key="2">
    <citation type="journal article" date="2015" name="Fish Shellfish Immunol.">
        <title>Early steps in the European eel (Anguilla anguilla)-Vibrio vulnificus interaction in the gills: Role of the RtxA13 toxin.</title>
        <authorList>
            <person name="Callol A."/>
            <person name="Pajuelo D."/>
            <person name="Ebbesson L."/>
            <person name="Teles M."/>
            <person name="MacKenzie S."/>
            <person name="Amaro C."/>
        </authorList>
    </citation>
    <scope>NUCLEOTIDE SEQUENCE</scope>
</reference>
<name>A0A0E9S927_ANGAN</name>
<proteinExistence type="predicted"/>
<evidence type="ECO:0000313" key="1">
    <source>
        <dbReference type="EMBL" id="JAH37746.1"/>
    </source>
</evidence>
<dbReference type="AlphaFoldDB" id="A0A0E9S927"/>
<dbReference type="EMBL" id="GBXM01070831">
    <property type="protein sequence ID" value="JAH37746.1"/>
    <property type="molecule type" value="Transcribed_RNA"/>
</dbReference>
<protein>
    <submittedName>
        <fullName evidence="1">Uncharacterized protein</fullName>
    </submittedName>
</protein>